<keyword evidence="2" id="KW-0862">Zinc</keyword>
<organism evidence="3 4">
    <name type="scientific">Sphingomonas bisphenolicum</name>
    <dbReference type="NCBI Taxonomy" id="296544"/>
    <lineage>
        <taxon>Bacteria</taxon>
        <taxon>Pseudomonadati</taxon>
        <taxon>Pseudomonadota</taxon>
        <taxon>Alphaproteobacteria</taxon>
        <taxon>Sphingomonadales</taxon>
        <taxon>Sphingomonadaceae</taxon>
        <taxon>Sphingomonas</taxon>
    </lineage>
</organism>
<sequence>MHIVRASKPAYSSRAIDICWIPIRMTATKLKAHYVEKIWGRSDIANLPASLDGRHIGEIWYEGAAAAPLPLLIKTIYTREKLSIQVHPDDAYGRSHGVAGGKEECWYILDVEPGATLGIGTIVPMDAEALRHSALNGELEQMMDWKPVAPGDFYFIPAGTVHAIGAGISLVEVQQNVDITYRLYDYGRPRELHLDDGVAVSKAAPYLREPVRHPIGETAALLDEGPFKVLLRHMAARDTLDLAGPQYWVMALRGKGHFGEFPWEEGDCWLVEGGASISADIASDILIAHC</sequence>
<protein>
    <submittedName>
        <fullName evidence="3">Mannose-6-phosphate isomerase</fullName>
    </submittedName>
</protein>
<dbReference type="PANTHER" id="PTHR42742:SF3">
    <property type="entry name" value="FRUCTOKINASE"/>
    <property type="match status" value="1"/>
</dbReference>
<evidence type="ECO:0000256" key="1">
    <source>
        <dbReference type="ARBA" id="ARBA00022723"/>
    </source>
</evidence>
<proteinExistence type="predicted"/>
<dbReference type="InterPro" id="IPR011051">
    <property type="entry name" value="RmlC_Cupin_sf"/>
</dbReference>
<evidence type="ECO:0000313" key="3">
    <source>
        <dbReference type="EMBL" id="BBF71420.1"/>
    </source>
</evidence>
<keyword evidence="1" id="KW-0479">Metal-binding</keyword>
<dbReference type="EMBL" id="AP018817">
    <property type="protein sequence ID" value="BBF71420.1"/>
    <property type="molecule type" value="Genomic_DNA"/>
</dbReference>
<dbReference type="InterPro" id="IPR014710">
    <property type="entry name" value="RmlC-like_jellyroll"/>
</dbReference>
<dbReference type="RefSeq" id="WP_315975787.1">
    <property type="nucleotide sequence ID" value="NZ_AP018817.1"/>
</dbReference>
<dbReference type="GO" id="GO:0016853">
    <property type="term" value="F:isomerase activity"/>
    <property type="evidence" value="ECO:0007669"/>
    <property type="project" value="UniProtKB-KW"/>
</dbReference>
<dbReference type="SUPFAM" id="SSF51182">
    <property type="entry name" value="RmlC-like cupins"/>
    <property type="match status" value="1"/>
</dbReference>
<dbReference type="PANTHER" id="PTHR42742">
    <property type="entry name" value="TRANSCRIPTIONAL REPRESSOR MPRA"/>
    <property type="match status" value="1"/>
</dbReference>
<gene>
    <name evidence="3" type="ORF">SBA_ch1_36200</name>
</gene>
<keyword evidence="3" id="KW-0413">Isomerase</keyword>
<evidence type="ECO:0000313" key="4">
    <source>
        <dbReference type="Proteomes" id="UP001059971"/>
    </source>
</evidence>
<dbReference type="Gene3D" id="2.60.120.10">
    <property type="entry name" value="Jelly Rolls"/>
    <property type="match status" value="1"/>
</dbReference>
<keyword evidence="4" id="KW-1185">Reference proteome</keyword>
<dbReference type="CDD" id="cd07010">
    <property type="entry name" value="cupin_PMI_type_I_N_bac"/>
    <property type="match status" value="1"/>
</dbReference>
<dbReference type="InterPro" id="IPR051804">
    <property type="entry name" value="Carb_Metab_Reg_Kinase/Isom"/>
</dbReference>
<dbReference type="Proteomes" id="UP001059971">
    <property type="component" value="Chromosome 1"/>
</dbReference>
<reference evidence="3" key="1">
    <citation type="submission" date="2018-07" db="EMBL/GenBank/DDBJ databases">
        <title>Complete genome sequence of Sphingomonas bisphenolicum strain AO1, a bisphenol A degradative bacterium isolated from Japanese farm field.</title>
        <authorList>
            <person name="Murakami M."/>
            <person name="Koh M."/>
            <person name="Koba S."/>
            <person name="Matsumura Y."/>
        </authorList>
    </citation>
    <scope>NUCLEOTIDE SEQUENCE</scope>
    <source>
        <strain evidence="3">AO1</strain>
    </source>
</reference>
<evidence type="ECO:0000256" key="2">
    <source>
        <dbReference type="ARBA" id="ARBA00022833"/>
    </source>
</evidence>
<name>A0ABN5WM76_9SPHN</name>
<accession>A0ABN5WM76</accession>